<accession>A0AAD6UFX7</accession>
<evidence type="ECO:0000313" key="3">
    <source>
        <dbReference type="Proteomes" id="UP001222325"/>
    </source>
</evidence>
<evidence type="ECO:0000313" key="2">
    <source>
        <dbReference type="EMBL" id="KAJ7100957.1"/>
    </source>
</evidence>
<feature type="region of interest" description="Disordered" evidence="1">
    <location>
        <begin position="418"/>
        <end position="448"/>
    </location>
</feature>
<feature type="non-terminal residue" evidence="2">
    <location>
        <position position="575"/>
    </location>
</feature>
<comment type="caution">
    <text evidence="2">The sequence shown here is derived from an EMBL/GenBank/DDBJ whole genome shotgun (WGS) entry which is preliminary data.</text>
</comment>
<evidence type="ECO:0000256" key="1">
    <source>
        <dbReference type="SAM" id="MobiDB-lite"/>
    </source>
</evidence>
<dbReference type="Proteomes" id="UP001222325">
    <property type="component" value="Unassembled WGS sequence"/>
</dbReference>
<keyword evidence="3" id="KW-1185">Reference proteome</keyword>
<feature type="compositionally biased region" description="Basic residues" evidence="1">
    <location>
        <begin position="428"/>
        <end position="443"/>
    </location>
</feature>
<reference evidence="2" key="1">
    <citation type="submission" date="2023-03" db="EMBL/GenBank/DDBJ databases">
        <title>Massive genome expansion in bonnet fungi (Mycena s.s.) driven by repeated elements and novel gene families across ecological guilds.</title>
        <authorList>
            <consortium name="Lawrence Berkeley National Laboratory"/>
            <person name="Harder C.B."/>
            <person name="Miyauchi S."/>
            <person name="Viragh M."/>
            <person name="Kuo A."/>
            <person name="Thoen E."/>
            <person name="Andreopoulos B."/>
            <person name="Lu D."/>
            <person name="Skrede I."/>
            <person name="Drula E."/>
            <person name="Henrissat B."/>
            <person name="Morin E."/>
            <person name="Kohler A."/>
            <person name="Barry K."/>
            <person name="LaButti K."/>
            <person name="Morin E."/>
            <person name="Salamov A."/>
            <person name="Lipzen A."/>
            <person name="Mereny Z."/>
            <person name="Hegedus B."/>
            <person name="Baldrian P."/>
            <person name="Stursova M."/>
            <person name="Weitz H."/>
            <person name="Taylor A."/>
            <person name="Grigoriev I.V."/>
            <person name="Nagy L.G."/>
            <person name="Martin F."/>
            <person name="Kauserud H."/>
        </authorList>
    </citation>
    <scope>NUCLEOTIDE SEQUENCE</scope>
    <source>
        <strain evidence="2">CBHHK173m</strain>
    </source>
</reference>
<proteinExistence type="predicted"/>
<dbReference type="AlphaFoldDB" id="A0AAD6UFX7"/>
<gene>
    <name evidence="2" type="ORF">B0H15DRAFT_1018225</name>
</gene>
<sequence length="575" mass="61668">MFWHYLTDTRFKASHGTSLSATPSISPHPSAVFNLPGVSHLPMTSPIIPFEYGADMYAPQFDEATAADGQGQYFILDSQYSATYPQWHIPTTDMGAHDFHPYSDVAALVDSGDLPSNTDLPELHPEVEALLALMPPDFDAKTSYLASDAGKSGRPLIPAGLDKPVPTDLDSCEDGLERLMCYMHMPQGASGDATPSSIGDPSSAALTDACSGDDVDLVPNYAYDYGAVEMSPREPQSSMDASAAYGAPTSSTGFLVPYTPYQSAAIPTSAPMATMPPAFVAPTPSYWTSAAQYPSPYMHADAYSPDPLMYGSPMMPPPFAAPTPSYWTFAAQYRAPYMHAGEYSPDSSVSGSCPPESLDPLRHYRRGGLTTPDSCLTSPEVAYTAMPRTMSASMPPVAGPSSRPYDLHDQSHAEIAAHRASGRDARKYKPMPTRPHKRGPPKPKRAECPLAGKISEVDVQTHYAAARSEAQDPAEVVCKWFGPTGVPCNTVWQKHNFAGHLKNVHGGGATGTVRCAWNGGCGHTGSLLGGSLRNHVRTGVHLNVGRLVCSGCKFVYCRSDALLRHLRGNDKTEES</sequence>
<name>A0AAD6UFX7_9AGAR</name>
<protein>
    <submittedName>
        <fullName evidence="2">Uncharacterized protein</fullName>
    </submittedName>
</protein>
<feature type="compositionally biased region" description="Basic and acidic residues" evidence="1">
    <location>
        <begin position="418"/>
        <end position="427"/>
    </location>
</feature>
<dbReference type="EMBL" id="JARJCN010000005">
    <property type="protein sequence ID" value="KAJ7100957.1"/>
    <property type="molecule type" value="Genomic_DNA"/>
</dbReference>
<organism evidence="2 3">
    <name type="scientific">Mycena belliarum</name>
    <dbReference type="NCBI Taxonomy" id="1033014"/>
    <lineage>
        <taxon>Eukaryota</taxon>
        <taxon>Fungi</taxon>
        <taxon>Dikarya</taxon>
        <taxon>Basidiomycota</taxon>
        <taxon>Agaricomycotina</taxon>
        <taxon>Agaricomycetes</taxon>
        <taxon>Agaricomycetidae</taxon>
        <taxon>Agaricales</taxon>
        <taxon>Marasmiineae</taxon>
        <taxon>Mycenaceae</taxon>
        <taxon>Mycena</taxon>
    </lineage>
</organism>